<evidence type="ECO:0000313" key="3">
    <source>
        <dbReference type="EMBL" id="CAG5127906.1"/>
    </source>
</evidence>
<dbReference type="PROSITE" id="PS50041">
    <property type="entry name" value="C_TYPE_LECTIN_2"/>
    <property type="match status" value="1"/>
</dbReference>
<dbReference type="AlphaFoldDB" id="A0A8S3ZKW2"/>
<keyword evidence="4" id="KW-1185">Reference proteome</keyword>
<proteinExistence type="predicted"/>
<feature type="non-terminal residue" evidence="3">
    <location>
        <position position="71"/>
    </location>
</feature>
<name>A0A8S3ZKW2_9EUPU</name>
<dbReference type="EMBL" id="CAJHNH020002849">
    <property type="protein sequence ID" value="CAG5127906.1"/>
    <property type="molecule type" value="Genomic_DNA"/>
</dbReference>
<dbReference type="Proteomes" id="UP000678393">
    <property type="component" value="Unassembled WGS sequence"/>
</dbReference>
<evidence type="ECO:0000259" key="2">
    <source>
        <dbReference type="PROSITE" id="PS50041"/>
    </source>
</evidence>
<dbReference type="InterPro" id="IPR016187">
    <property type="entry name" value="CTDL_fold"/>
</dbReference>
<evidence type="ECO:0000256" key="1">
    <source>
        <dbReference type="ARBA" id="ARBA00023157"/>
    </source>
</evidence>
<feature type="non-terminal residue" evidence="3">
    <location>
        <position position="1"/>
    </location>
</feature>
<reference evidence="3" key="1">
    <citation type="submission" date="2021-04" db="EMBL/GenBank/DDBJ databases">
        <authorList>
            <consortium name="Molecular Ecology Group"/>
        </authorList>
    </citation>
    <scope>NUCLEOTIDE SEQUENCE</scope>
</reference>
<protein>
    <recommendedName>
        <fullName evidence="2">C-type lectin domain-containing protein</fullName>
    </recommendedName>
</protein>
<dbReference type="PANTHER" id="PTHR22801:SF63">
    <property type="entry name" value="C-TYPE LECTIN DOMAIN-CONTAINING PROTEIN"/>
    <property type="match status" value="1"/>
</dbReference>
<dbReference type="OrthoDB" id="6271941at2759"/>
<dbReference type="CDD" id="cd00037">
    <property type="entry name" value="CLECT"/>
    <property type="match status" value="1"/>
</dbReference>
<comment type="caution">
    <text evidence="3">The sequence shown here is derived from an EMBL/GenBank/DDBJ whole genome shotgun (WGS) entry which is preliminary data.</text>
</comment>
<dbReference type="Gene3D" id="3.10.100.10">
    <property type="entry name" value="Mannose-Binding Protein A, subunit A"/>
    <property type="match status" value="1"/>
</dbReference>
<accession>A0A8S3ZKW2</accession>
<dbReference type="PROSITE" id="PS00615">
    <property type="entry name" value="C_TYPE_LECTIN_1"/>
    <property type="match status" value="1"/>
</dbReference>
<dbReference type="SUPFAM" id="SSF56436">
    <property type="entry name" value="C-type lectin-like"/>
    <property type="match status" value="1"/>
</dbReference>
<dbReference type="InterPro" id="IPR050801">
    <property type="entry name" value="Ca-Dep_Lectins_ImmuneDev"/>
</dbReference>
<dbReference type="PANTHER" id="PTHR22801">
    <property type="entry name" value="LITHOSTATHINE"/>
    <property type="match status" value="1"/>
</dbReference>
<evidence type="ECO:0000313" key="4">
    <source>
        <dbReference type="Proteomes" id="UP000678393"/>
    </source>
</evidence>
<dbReference type="Pfam" id="PF00059">
    <property type="entry name" value="Lectin_C"/>
    <property type="match status" value="1"/>
</dbReference>
<organism evidence="3 4">
    <name type="scientific">Candidula unifasciata</name>
    <dbReference type="NCBI Taxonomy" id="100452"/>
    <lineage>
        <taxon>Eukaryota</taxon>
        <taxon>Metazoa</taxon>
        <taxon>Spiralia</taxon>
        <taxon>Lophotrochozoa</taxon>
        <taxon>Mollusca</taxon>
        <taxon>Gastropoda</taxon>
        <taxon>Heterobranchia</taxon>
        <taxon>Euthyneura</taxon>
        <taxon>Panpulmonata</taxon>
        <taxon>Eupulmonata</taxon>
        <taxon>Stylommatophora</taxon>
        <taxon>Helicina</taxon>
        <taxon>Helicoidea</taxon>
        <taxon>Geomitridae</taxon>
        <taxon>Candidula</taxon>
    </lineage>
</organism>
<dbReference type="InterPro" id="IPR018378">
    <property type="entry name" value="C-type_lectin_CS"/>
</dbReference>
<dbReference type="InterPro" id="IPR016186">
    <property type="entry name" value="C-type_lectin-like/link_sf"/>
</dbReference>
<gene>
    <name evidence="3" type="ORF">CUNI_LOCUS13464</name>
</gene>
<feature type="domain" description="C-type lectin" evidence="2">
    <location>
        <begin position="1"/>
        <end position="69"/>
    </location>
</feature>
<keyword evidence="1" id="KW-1015">Disulfide bond</keyword>
<dbReference type="InterPro" id="IPR001304">
    <property type="entry name" value="C-type_lectin-like"/>
</dbReference>
<sequence length="71" mass="8486">GTAWIGLTDRQTEGRWRWSTNRTLGSFNDWASGNPNNYLNAEHCVAFRREDNYKWNDIDCTEYRRAICQKR</sequence>